<name>A0ABS3EGA3_9HYPH</name>
<protein>
    <submittedName>
        <fullName evidence="2">4Fe-4S binding protein</fullName>
    </submittedName>
</protein>
<evidence type="ECO:0000313" key="2">
    <source>
        <dbReference type="EMBL" id="MBO0130999.1"/>
    </source>
</evidence>
<dbReference type="EMBL" id="JAFLNA010000004">
    <property type="protein sequence ID" value="MBO0130999.1"/>
    <property type="molecule type" value="Genomic_DNA"/>
</dbReference>
<proteinExistence type="predicted"/>
<feature type="domain" description="4Fe-4S ferredoxin-type" evidence="1">
    <location>
        <begin position="2"/>
        <end position="26"/>
    </location>
</feature>
<sequence>MRVFCSFSCPIASIYSLFYDFFKRLFLVR</sequence>
<organism evidence="2 3">
    <name type="scientific">Agrobacterium burrii</name>
    <dbReference type="NCBI Taxonomy" id="2815339"/>
    <lineage>
        <taxon>Bacteria</taxon>
        <taxon>Pseudomonadati</taxon>
        <taxon>Pseudomonadota</taxon>
        <taxon>Alphaproteobacteria</taxon>
        <taxon>Hyphomicrobiales</taxon>
        <taxon>Rhizobiaceae</taxon>
        <taxon>Rhizobium/Agrobacterium group</taxon>
        <taxon>Agrobacterium</taxon>
        <taxon>Agrobacterium tumefaciens complex</taxon>
    </lineage>
</organism>
<evidence type="ECO:0000313" key="3">
    <source>
        <dbReference type="Proteomes" id="UP000664699"/>
    </source>
</evidence>
<dbReference type="InterPro" id="IPR017896">
    <property type="entry name" value="4Fe4S_Fe-S-bd"/>
</dbReference>
<evidence type="ECO:0000259" key="1">
    <source>
        <dbReference type="Pfam" id="PF12801"/>
    </source>
</evidence>
<gene>
    <name evidence="2" type="ORF">JZX89_09580</name>
</gene>
<dbReference type="Proteomes" id="UP000664699">
    <property type="component" value="Unassembled WGS sequence"/>
</dbReference>
<accession>A0ABS3EGA3</accession>
<comment type="caution">
    <text evidence="2">The sequence shown here is derived from an EMBL/GenBank/DDBJ whole genome shotgun (WGS) entry which is preliminary data.</text>
</comment>
<dbReference type="RefSeq" id="WP_207133932.1">
    <property type="nucleotide sequence ID" value="NZ_JAFLNA010000004.1"/>
</dbReference>
<keyword evidence="3" id="KW-1185">Reference proteome</keyword>
<reference evidence="2 3" key="1">
    <citation type="submission" date="2021-03" db="EMBL/GenBank/DDBJ databases">
        <title>Whole genome sequence of Agrobacterium sp. strain Rnr.</title>
        <authorList>
            <person name="Mafakheri H."/>
            <person name="Taghavi S.M."/>
            <person name="Nemanja K."/>
            <person name="Osdaghi E."/>
        </authorList>
    </citation>
    <scope>NUCLEOTIDE SEQUENCE [LARGE SCALE GENOMIC DNA]</scope>
    <source>
        <strain evidence="2 3">Rnr</strain>
    </source>
</reference>
<dbReference type="Pfam" id="PF12801">
    <property type="entry name" value="Fer4_5"/>
    <property type="match status" value="1"/>
</dbReference>